<accession>A0A4Z2FUH5</accession>
<comment type="caution">
    <text evidence="1">The sequence shown here is derived from an EMBL/GenBank/DDBJ whole genome shotgun (WGS) entry which is preliminary data.</text>
</comment>
<dbReference type="EMBL" id="SRLO01000890">
    <property type="protein sequence ID" value="TNN44671.1"/>
    <property type="molecule type" value="Genomic_DNA"/>
</dbReference>
<gene>
    <name evidence="1" type="ORF">EYF80_045147</name>
</gene>
<dbReference type="AlphaFoldDB" id="A0A4Z2FUH5"/>
<keyword evidence="2" id="KW-1185">Reference proteome</keyword>
<evidence type="ECO:0000313" key="1">
    <source>
        <dbReference type="EMBL" id="TNN44671.1"/>
    </source>
</evidence>
<sequence>MCQSFEFEILIWPVRRFLEGEESFDTSRHIRRSELFGRRRYASTPAPTDLGASRRFCESSHGAEFNRVTQRRCRYASDLDPLNPTRLLLIWAGRTPRILTSNLKPRQSCPKLQSLACRGLVMHLDRPGGRPLKPKTT</sequence>
<proteinExistence type="predicted"/>
<name>A0A4Z2FUH5_9TELE</name>
<reference evidence="1 2" key="1">
    <citation type="submission" date="2019-03" db="EMBL/GenBank/DDBJ databases">
        <title>First draft genome of Liparis tanakae, snailfish: a comprehensive survey of snailfish specific genes.</title>
        <authorList>
            <person name="Kim W."/>
            <person name="Song I."/>
            <person name="Jeong J.-H."/>
            <person name="Kim D."/>
            <person name="Kim S."/>
            <person name="Ryu S."/>
            <person name="Song J.Y."/>
            <person name="Lee S.K."/>
        </authorList>
    </citation>
    <scope>NUCLEOTIDE SEQUENCE [LARGE SCALE GENOMIC DNA]</scope>
    <source>
        <tissue evidence="1">Muscle</tissue>
    </source>
</reference>
<dbReference type="Proteomes" id="UP000314294">
    <property type="component" value="Unassembled WGS sequence"/>
</dbReference>
<organism evidence="1 2">
    <name type="scientific">Liparis tanakae</name>
    <name type="common">Tanaka's snailfish</name>
    <dbReference type="NCBI Taxonomy" id="230148"/>
    <lineage>
        <taxon>Eukaryota</taxon>
        <taxon>Metazoa</taxon>
        <taxon>Chordata</taxon>
        <taxon>Craniata</taxon>
        <taxon>Vertebrata</taxon>
        <taxon>Euteleostomi</taxon>
        <taxon>Actinopterygii</taxon>
        <taxon>Neopterygii</taxon>
        <taxon>Teleostei</taxon>
        <taxon>Neoteleostei</taxon>
        <taxon>Acanthomorphata</taxon>
        <taxon>Eupercaria</taxon>
        <taxon>Perciformes</taxon>
        <taxon>Cottioidei</taxon>
        <taxon>Cottales</taxon>
        <taxon>Liparidae</taxon>
        <taxon>Liparis</taxon>
    </lineage>
</organism>
<evidence type="ECO:0000313" key="2">
    <source>
        <dbReference type="Proteomes" id="UP000314294"/>
    </source>
</evidence>
<protein>
    <submittedName>
        <fullName evidence="1">Uncharacterized protein</fullName>
    </submittedName>
</protein>